<dbReference type="PANTHER" id="PTHR39199:SF1">
    <property type="entry name" value="BLR5128 PROTEIN"/>
    <property type="match status" value="1"/>
</dbReference>
<proteinExistence type="predicted"/>
<organism evidence="3 4">
    <name type="scientific">Lipomyces tetrasporus</name>
    <dbReference type="NCBI Taxonomy" id="54092"/>
    <lineage>
        <taxon>Eukaryota</taxon>
        <taxon>Fungi</taxon>
        <taxon>Dikarya</taxon>
        <taxon>Ascomycota</taxon>
        <taxon>Saccharomycotina</taxon>
        <taxon>Lipomycetes</taxon>
        <taxon>Lipomycetales</taxon>
        <taxon>Lipomycetaceae</taxon>
        <taxon>Lipomyces</taxon>
    </lineage>
</organism>
<dbReference type="InterPro" id="IPR045865">
    <property type="entry name" value="ACT-like_dom_sf"/>
</dbReference>
<name>A0AAD7QUJ0_9ASCO</name>
<evidence type="ECO:0000259" key="2">
    <source>
        <dbReference type="Pfam" id="PF13840"/>
    </source>
</evidence>
<dbReference type="AlphaFoldDB" id="A0AAD7QUJ0"/>
<reference evidence="3" key="1">
    <citation type="submission" date="2023-03" db="EMBL/GenBank/DDBJ databases">
        <title>Near-Complete genome sequence of Lipomyces tetrasporous NRRL Y-64009, an oleaginous yeast capable of growing on lignocellulosic hydrolysates.</title>
        <authorList>
            <consortium name="Lawrence Berkeley National Laboratory"/>
            <person name="Jagtap S.S."/>
            <person name="Liu J.-J."/>
            <person name="Walukiewicz H.E."/>
            <person name="Pangilinan J."/>
            <person name="Lipzen A."/>
            <person name="Ahrendt S."/>
            <person name="Koriabine M."/>
            <person name="Cobaugh K."/>
            <person name="Salamov A."/>
            <person name="Yoshinaga Y."/>
            <person name="Ng V."/>
            <person name="Daum C."/>
            <person name="Grigoriev I.V."/>
            <person name="Slininger P.J."/>
            <person name="Dien B.S."/>
            <person name="Jin Y.-S."/>
            <person name="Rao C.V."/>
        </authorList>
    </citation>
    <scope>NUCLEOTIDE SEQUENCE</scope>
    <source>
        <strain evidence="3">NRRL Y-64009</strain>
    </source>
</reference>
<dbReference type="Pfam" id="PF10000">
    <property type="entry name" value="ACT_3"/>
    <property type="match status" value="1"/>
</dbReference>
<evidence type="ECO:0000313" key="4">
    <source>
        <dbReference type="Proteomes" id="UP001217417"/>
    </source>
</evidence>
<gene>
    <name evidence="3" type="ORF">POJ06DRAFT_68332</name>
</gene>
<dbReference type="GO" id="GO:0006520">
    <property type="term" value="P:amino acid metabolic process"/>
    <property type="evidence" value="ECO:0007669"/>
    <property type="project" value="UniProtKB-ARBA"/>
</dbReference>
<dbReference type="InterPro" id="IPR027795">
    <property type="entry name" value="CASTOR_ACT_dom"/>
</dbReference>
<evidence type="ECO:0000259" key="1">
    <source>
        <dbReference type="Pfam" id="PF10000"/>
    </source>
</evidence>
<dbReference type="Gene3D" id="3.30.2130.10">
    <property type="entry name" value="VC0802-like"/>
    <property type="match status" value="1"/>
</dbReference>
<accession>A0AAD7QUJ0</accession>
<dbReference type="SUPFAM" id="SSF55021">
    <property type="entry name" value="ACT-like"/>
    <property type="match status" value="2"/>
</dbReference>
<feature type="domain" description="CASTOR ACT" evidence="2">
    <location>
        <begin position="79"/>
        <end position="134"/>
    </location>
</feature>
<dbReference type="InterPro" id="IPR018717">
    <property type="entry name" value="DUF2241"/>
</dbReference>
<dbReference type="Pfam" id="PF13840">
    <property type="entry name" value="ACT_7"/>
    <property type="match status" value="1"/>
</dbReference>
<dbReference type="PANTHER" id="PTHR39199">
    <property type="entry name" value="BLR5128 PROTEIN"/>
    <property type="match status" value="1"/>
</dbReference>
<keyword evidence="4" id="KW-1185">Reference proteome</keyword>
<feature type="domain" description="DUF2241" evidence="1">
    <location>
        <begin position="6"/>
        <end position="77"/>
    </location>
</feature>
<evidence type="ECO:0000313" key="3">
    <source>
        <dbReference type="EMBL" id="KAJ8101640.1"/>
    </source>
</evidence>
<dbReference type="Proteomes" id="UP001217417">
    <property type="component" value="Unassembled WGS sequence"/>
</dbReference>
<dbReference type="RefSeq" id="XP_056045090.1">
    <property type="nucleotide sequence ID" value="XM_056191395.1"/>
</dbReference>
<dbReference type="EMBL" id="JARPMG010000003">
    <property type="protein sequence ID" value="KAJ8101640.1"/>
    <property type="molecule type" value="Genomic_DNA"/>
</dbReference>
<protein>
    <submittedName>
        <fullName evidence="3">ACT domain-containing protein</fullName>
    </submittedName>
</protein>
<dbReference type="GeneID" id="80886561"/>
<sequence>MSPTVGEKNLSVLLSTLDPTVDSEVFVFLTTKKSIDDLPLKSLQPQMLFQESEGTTIITTKALAESHGYDDYVFTCKKITISVHSSLEAVGMTAAIASEFTNHGIASNVVGAYFHDHIFVPLGTEDKALQVLKDMMVKAKSTSFEMV</sequence>
<comment type="caution">
    <text evidence="3">The sequence shown here is derived from an EMBL/GenBank/DDBJ whole genome shotgun (WGS) entry which is preliminary data.</text>
</comment>
<dbReference type="GO" id="GO:0046394">
    <property type="term" value="P:carboxylic acid biosynthetic process"/>
    <property type="evidence" value="ECO:0007669"/>
    <property type="project" value="UniProtKB-ARBA"/>
</dbReference>